<evidence type="ECO:0000256" key="15">
    <source>
        <dbReference type="PIRSR" id="PIRSR600175-2"/>
    </source>
</evidence>
<dbReference type="CDD" id="cd10324">
    <property type="entry name" value="SLC6sbd"/>
    <property type="match status" value="1"/>
</dbReference>
<keyword evidence="6" id="KW-0029">Amino-acid transport</keyword>
<evidence type="ECO:0000256" key="14">
    <source>
        <dbReference type="PIRSR" id="PIRSR600175-1"/>
    </source>
</evidence>
<keyword evidence="14" id="KW-0479">Metal-binding</keyword>
<feature type="transmembrane region" description="Helical" evidence="18">
    <location>
        <begin position="411"/>
        <end position="432"/>
    </location>
</feature>
<dbReference type="InterPro" id="IPR037272">
    <property type="entry name" value="SNS_sf"/>
</dbReference>
<evidence type="ECO:0000256" key="13">
    <source>
        <dbReference type="ARBA" id="ARBA00037785"/>
    </source>
</evidence>
<feature type="transmembrane region" description="Helical" evidence="18">
    <location>
        <begin position="115"/>
        <end position="142"/>
    </location>
</feature>
<evidence type="ECO:0000256" key="16">
    <source>
        <dbReference type="RuleBase" id="RU003732"/>
    </source>
</evidence>
<keyword evidence="8 14" id="KW-0915">Sodium</keyword>
<feature type="binding site" evidence="14">
    <location>
        <position position="391"/>
    </location>
    <ligand>
        <name>Na(+)</name>
        <dbReference type="ChEBI" id="CHEBI:29101"/>
        <label>1</label>
    </ligand>
</feature>
<feature type="transmembrane region" description="Helical" evidence="18">
    <location>
        <begin position="444"/>
        <end position="468"/>
    </location>
</feature>
<evidence type="ECO:0000313" key="20">
    <source>
        <dbReference type="Proteomes" id="UP001153620"/>
    </source>
</evidence>
<evidence type="ECO:0000256" key="11">
    <source>
        <dbReference type="ARBA" id="ARBA00023180"/>
    </source>
</evidence>
<organism evidence="19 20">
    <name type="scientific">Chironomus riparius</name>
    <dbReference type="NCBI Taxonomy" id="315576"/>
    <lineage>
        <taxon>Eukaryota</taxon>
        <taxon>Metazoa</taxon>
        <taxon>Ecdysozoa</taxon>
        <taxon>Arthropoda</taxon>
        <taxon>Hexapoda</taxon>
        <taxon>Insecta</taxon>
        <taxon>Pterygota</taxon>
        <taxon>Neoptera</taxon>
        <taxon>Endopterygota</taxon>
        <taxon>Diptera</taxon>
        <taxon>Nematocera</taxon>
        <taxon>Chironomoidea</taxon>
        <taxon>Chironomidae</taxon>
        <taxon>Chironominae</taxon>
        <taxon>Chironomus</taxon>
    </lineage>
</organism>
<dbReference type="GO" id="GO:0015179">
    <property type="term" value="F:L-amino acid transmembrane transporter activity"/>
    <property type="evidence" value="ECO:0007669"/>
    <property type="project" value="TreeGrafter"/>
</dbReference>
<evidence type="ECO:0000256" key="18">
    <source>
        <dbReference type="SAM" id="Phobius"/>
    </source>
</evidence>
<evidence type="ECO:0000256" key="17">
    <source>
        <dbReference type="SAM" id="MobiDB-lite"/>
    </source>
</evidence>
<feature type="transmembrane region" description="Helical" evidence="18">
    <location>
        <begin position="205"/>
        <end position="223"/>
    </location>
</feature>
<evidence type="ECO:0000256" key="10">
    <source>
        <dbReference type="ARBA" id="ARBA00023136"/>
    </source>
</evidence>
<evidence type="ECO:0000256" key="3">
    <source>
        <dbReference type="ARBA" id="ARBA00022448"/>
    </source>
</evidence>
<feature type="transmembrane region" description="Helical" evidence="18">
    <location>
        <begin position="371"/>
        <end position="390"/>
    </location>
</feature>
<feature type="region of interest" description="Disordered" evidence="17">
    <location>
        <begin position="1"/>
        <end position="30"/>
    </location>
</feature>
<feature type="transmembrane region" description="Helical" evidence="18">
    <location>
        <begin position="43"/>
        <end position="61"/>
    </location>
</feature>
<dbReference type="OrthoDB" id="6581954at2759"/>
<feature type="binding site" evidence="14">
    <location>
        <position position="56"/>
    </location>
    <ligand>
        <name>Na(+)</name>
        <dbReference type="ChEBI" id="CHEBI:29101"/>
        <label>1</label>
    </ligand>
</feature>
<keyword evidence="10 18" id="KW-0472">Membrane</keyword>
<keyword evidence="12" id="KW-0739">Sodium transport</keyword>
<evidence type="ECO:0000256" key="12">
    <source>
        <dbReference type="ARBA" id="ARBA00023201"/>
    </source>
</evidence>
<evidence type="ECO:0000256" key="4">
    <source>
        <dbReference type="ARBA" id="ARBA00022692"/>
    </source>
</evidence>
<reference evidence="19" key="1">
    <citation type="submission" date="2022-01" db="EMBL/GenBank/DDBJ databases">
        <authorList>
            <person name="King R."/>
        </authorList>
    </citation>
    <scope>NUCLEOTIDE SEQUENCE</scope>
</reference>
<dbReference type="AlphaFoldDB" id="A0A9N9S2K2"/>
<reference evidence="19" key="2">
    <citation type="submission" date="2022-10" db="EMBL/GenBank/DDBJ databases">
        <authorList>
            <consortium name="ENA_rothamsted_submissions"/>
            <consortium name="culmorum"/>
            <person name="King R."/>
        </authorList>
    </citation>
    <scope>NUCLEOTIDE SEQUENCE</scope>
</reference>
<evidence type="ECO:0000313" key="19">
    <source>
        <dbReference type="EMBL" id="CAG9807702.1"/>
    </source>
</evidence>
<dbReference type="GO" id="GO:0089718">
    <property type="term" value="P:amino acid import across plasma membrane"/>
    <property type="evidence" value="ECO:0007669"/>
    <property type="project" value="TreeGrafter"/>
</dbReference>
<keyword evidence="4 16" id="KW-0812">Transmembrane</keyword>
<feature type="transmembrane region" description="Helical" evidence="18">
    <location>
        <begin position="235"/>
        <end position="266"/>
    </location>
</feature>
<evidence type="ECO:0000256" key="8">
    <source>
        <dbReference type="ARBA" id="ARBA00023053"/>
    </source>
</evidence>
<dbReference type="SUPFAM" id="SSF161070">
    <property type="entry name" value="SNF-like"/>
    <property type="match status" value="1"/>
</dbReference>
<proteinExistence type="inferred from homology"/>
<dbReference type="GO" id="GO:0046872">
    <property type="term" value="F:metal ion binding"/>
    <property type="evidence" value="ECO:0007669"/>
    <property type="project" value="UniProtKB-KW"/>
</dbReference>
<sequence length="593" mass="67414">MEIMGKPEELQELKVKKPDDDKEGKLSQKTTTEKAKWSNSIEFLVSCITLSVGLGNVWRFPFTALQYGGGTFVIPYTIIVILVGKPLYYLEILLGQFSSKGCIKVYDMAPAVRGIGFGQCICTVIVLSIYASVMALTIRYFLASFGDPLPWSLCKAEWNTTCVDSSLKMGNFSGANAKSSAELFFIKDILKEANSIENGLGVPNWQLVVCLIVAWCIIGLVLIRGIQSSGKVAYFLAIFPYIVLIILLIRSVTLEGAINGILYFIIPDLNKMFDAELWYAAVTQVFYALGICFGSIIMYSSYNRFDQNVYRDVNIITTMDYMTSLLAGLIIFGILGHLAHVMGIEDIQQVTTSFMGLAFIAYPEAISKFDYIPQFFAIVFFLMLFSFCIGSNMGMANCILTTIRDRYPKIMCWKIVLAIVVFGIMIGIFYTTPGGQYLINLLDFYGASFVALILAIIELITVSWIYGVDRFCRDIEFMLKRKTSAYWRICWKFITPFIMISILLYFLATWKALTYQGQEYSTGMHMFGWCISLLGLLQLPLWMIYAIYKQTHETIIQRIKAAFKPNKNWGPCDHEIRERYEHFILSWRTHRKP</sequence>
<dbReference type="PROSITE" id="PS50267">
    <property type="entry name" value="NA_NEUROTRAN_SYMP_3"/>
    <property type="match status" value="1"/>
</dbReference>
<dbReference type="InterPro" id="IPR000175">
    <property type="entry name" value="Na/ntran_symport"/>
</dbReference>
<keyword evidence="3 16" id="KW-0813">Transport</keyword>
<feature type="disulfide bond" evidence="15">
    <location>
        <begin position="154"/>
        <end position="162"/>
    </location>
</feature>
<comment type="similarity">
    <text evidence="2 16">Belongs to the sodium:neurotransmitter symporter (SNF) (TC 2.A.22) family.</text>
</comment>
<dbReference type="PANTHER" id="PTHR11616:SF321">
    <property type="entry name" value="SODIUM-DEPENDENT NUTRIENT AMINO ACID TRANSPORTER 1-RELATED"/>
    <property type="match status" value="1"/>
</dbReference>
<keyword evidence="9" id="KW-0406">Ion transport</keyword>
<comment type="function">
    <text evidence="13">Unusual broad substrate spectrum amino acid:sodium cotransporter that promotes absorption of the D isomers of essential amino acids. Neutral amino acids are the preferred substrates, especially methionine and phenylalanine.</text>
</comment>
<feature type="transmembrane region" description="Helical" evidence="18">
    <location>
        <begin position="489"/>
        <end position="506"/>
    </location>
</feature>
<dbReference type="Pfam" id="PF00209">
    <property type="entry name" value="SNF"/>
    <property type="match status" value="1"/>
</dbReference>
<feature type="transmembrane region" description="Helical" evidence="18">
    <location>
        <begin position="278"/>
        <end position="300"/>
    </location>
</feature>
<evidence type="ECO:0000256" key="7">
    <source>
        <dbReference type="ARBA" id="ARBA00022989"/>
    </source>
</evidence>
<keyword evidence="7 18" id="KW-1133">Transmembrane helix</keyword>
<dbReference type="PROSITE" id="PS00610">
    <property type="entry name" value="NA_NEUROTRAN_SYMP_1"/>
    <property type="match status" value="1"/>
</dbReference>
<keyword evidence="5 16" id="KW-0769">Symport</keyword>
<feature type="transmembrane region" description="Helical" evidence="18">
    <location>
        <begin position="526"/>
        <end position="548"/>
    </location>
</feature>
<evidence type="ECO:0000256" key="2">
    <source>
        <dbReference type="ARBA" id="ARBA00006459"/>
    </source>
</evidence>
<comment type="subcellular location">
    <subcellularLocation>
        <location evidence="1">Membrane</location>
        <topology evidence="1">Multi-pass membrane protein</topology>
    </subcellularLocation>
</comment>
<evidence type="ECO:0000256" key="6">
    <source>
        <dbReference type="ARBA" id="ARBA00022970"/>
    </source>
</evidence>
<keyword evidence="15" id="KW-1015">Disulfide bond</keyword>
<dbReference type="PANTHER" id="PTHR11616">
    <property type="entry name" value="SODIUM/CHLORIDE DEPENDENT TRANSPORTER"/>
    <property type="match status" value="1"/>
</dbReference>
<accession>A0A9N9S2K2</accession>
<feature type="transmembrane region" description="Helical" evidence="18">
    <location>
        <begin position="321"/>
        <end position="339"/>
    </location>
</feature>
<feature type="transmembrane region" description="Helical" evidence="18">
    <location>
        <begin position="73"/>
        <end position="94"/>
    </location>
</feature>
<name>A0A9N9S2K2_9DIPT</name>
<dbReference type="GO" id="GO:0005886">
    <property type="term" value="C:plasma membrane"/>
    <property type="evidence" value="ECO:0007669"/>
    <property type="project" value="TreeGrafter"/>
</dbReference>
<evidence type="ECO:0000256" key="5">
    <source>
        <dbReference type="ARBA" id="ARBA00022847"/>
    </source>
</evidence>
<dbReference type="GO" id="GO:0005283">
    <property type="term" value="F:amino acid:sodium symporter activity"/>
    <property type="evidence" value="ECO:0007669"/>
    <property type="project" value="TreeGrafter"/>
</dbReference>
<dbReference type="Proteomes" id="UP001153620">
    <property type="component" value="Chromosome 3"/>
</dbReference>
<evidence type="ECO:0000256" key="9">
    <source>
        <dbReference type="ARBA" id="ARBA00023065"/>
    </source>
</evidence>
<keyword evidence="11" id="KW-0325">Glycoprotein</keyword>
<protein>
    <recommendedName>
        <fullName evidence="16">Transporter</fullName>
    </recommendedName>
</protein>
<keyword evidence="20" id="KW-1185">Reference proteome</keyword>
<evidence type="ECO:0000256" key="1">
    <source>
        <dbReference type="ARBA" id="ARBA00004141"/>
    </source>
</evidence>
<gene>
    <name evidence="19" type="ORF">CHIRRI_LOCUS10548</name>
</gene>
<feature type="binding site" evidence="14">
    <location>
        <position position="52"/>
    </location>
    <ligand>
        <name>Na(+)</name>
        <dbReference type="ChEBI" id="CHEBI:29101"/>
        <label>1</label>
    </ligand>
</feature>
<dbReference type="EMBL" id="OU895879">
    <property type="protein sequence ID" value="CAG9807702.1"/>
    <property type="molecule type" value="Genomic_DNA"/>
</dbReference>
<dbReference type="PRINTS" id="PR00176">
    <property type="entry name" value="NANEUSMPORT"/>
</dbReference>